<evidence type="ECO:0000256" key="5">
    <source>
        <dbReference type="SAM" id="MobiDB-lite"/>
    </source>
</evidence>
<feature type="transmembrane region" description="Helical" evidence="4">
    <location>
        <begin position="53"/>
        <end position="76"/>
    </location>
</feature>
<dbReference type="Pfam" id="PF10502">
    <property type="entry name" value="Peptidase_S26"/>
    <property type="match status" value="1"/>
</dbReference>
<dbReference type="EMBL" id="JAAVUN010000005">
    <property type="protein sequence ID" value="NKE09112.1"/>
    <property type="molecule type" value="Genomic_DNA"/>
</dbReference>
<evidence type="ECO:0000256" key="4">
    <source>
        <dbReference type="RuleBase" id="RU362042"/>
    </source>
</evidence>
<keyword evidence="4 7" id="KW-0378">Hydrolase</keyword>
<dbReference type="GO" id="GO:0009003">
    <property type="term" value="F:signal peptidase activity"/>
    <property type="evidence" value="ECO:0007669"/>
    <property type="project" value="UniProtKB-EC"/>
</dbReference>
<reference evidence="7 8" key="1">
    <citation type="submission" date="2020-02" db="EMBL/GenBank/DDBJ databases">
        <authorList>
            <person name="Sun Q."/>
        </authorList>
    </citation>
    <scope>NUCLEOTIDE SEQUENCE [LARGE SCALE GENOMIC DNA]</scope>
    <source>
        <strain evidence="7 8">YIM 13062</strain>
    </source>
</reference>
<evidence type="ECO:0000313" key="8">
    <source>
        <dbReference type="Proteomes" id="UP000521379"/>
    </source>
</evidence>
<dbReference type="NCBIfam" id="TIGR02227">
    <property type="entry name" value="sigpep_I_bact"/>
    <property type="match status" value="1"/>
</dbReference>
<keyword evidence="4" id="KW-0812">Transmembrane</keyword>
<dbReference type="PANTHER" id="PTHR43390:SF1">
    <property type="entry name" value="CHLOROPLAST PROCESSING PEPTIDASE"/>
    <property type="match status" value="1"/>
</dbReference>
<dbReference type="InterPro" id="IPR036286">
    <property type="entry name" value="LexA/Signal_pep-like_sf"/>
</dbReference>
<feature type="compositionally biased region" description="Polar residues" evidence="5">
    <location>
        <begin position="1"/>
        <end position="25"/>
    </location>
</feature>
<keyword evidence="4" id="KW-0472">Membrane</keyword>
<organism evidence="7 8">
    <name type="scientific">Kocuria subflava</name>
    <dbReference type="NCBI Taxonomy" id="1736139"/>
    <lineage>
        <taxon>Bacteria</taxon>
        <taxon>Bacillati</taxon>
        <taxon>Actinomycetota</taxon>
        <taxon>Actinomycetes</taxon>
        <taxon>Micrococcales</taxon>
        <taxon>Micrococcaceae</taxon>
        <taxon>Kocuria</taxon>
    </lineage>
</organism>
<feature type="active site" evidence="3">
    <location>
        <position position="86"/>
    </location>
</feature>
<comment type="catalytic activity">
    <reaction evidence="4">
        <text>Cleavage of hydrophobic, N-terminal signal or leader sequences from secreted and periplasmic proteins.</text>
        <dbReference type="EC" id="3.4.21.89"/>
    </reaction>
</comment>
<comment type="similarity">
    <text evidence="2 4">Belongs to the peptidase S26 family.</text>
</comment>
<protein>
    <recommendedName>
        <fullName evidence="4">Signal peptidase I</fullName>
        <ecNumber evidence="4">3.4.21.89</ecNumber>
    </recommendedName>
</protein>
<dbReference type="CDD" id="cd06530">
    <property type="entry name" value="S26_SPase_I"/>
    <property type="match status" value="1"/>
</dbReference>
<dbReference type="SUPFAM" id="SSF51306">
    <property type="entry name" value="LexA/Signal peptidase"/>
    <property type="match status" value="1"/>
</dbReference>
<dbReference type="Proteomes" id="UP000521379">
    <property type="component" value="Unassembled WGS sequence"/>
</dbReference>
<dbReference type="PANTHER" id="PTHR43390">
    <property type="entry name" value="SIGNAL PEPTIDASE I"/>
    <property type="match status" value="1"/>
</dbReference>
<feature type="domain" description="Peptidase S26" evidence="6">
    <location>
        <begin position="59"/>
        <end position="243"/>
    </location>
</feature>
<keyword evidence="8" id="KW-1185">Reference proteome</keyword>
<feature type="active site" evidence="3">
    <location>
        <position position="153"/>
    </location>
</feature>
<comment type="caution">
    <text evidence="7">The sequence shown here is derived from an EMBL/GenBank/DDBJ whole genome shotgun (WGS) entry which is preliminary data.</text>
</comment>
<dbReference type="RefSeq" id="WP_119932602.1">
    <property type="nucleotide sequence ID" value="NZ_JAAVUN010000005.1"/>
</dbReference>
<evidence type="ECO:0000256" key="3">
    <source>
        <dbReference type="PIRSR" id="PIRSR600223-1"/>
    </source>
</evidence>
<keyword evidence="4" id="KW-0645">Protease</keyword>
<comment type="subcellular location">
    <subcellularLocation>
        <location evidence="1">Cell membrane</location>
        <topology evidence="1">Single-pass type II membrane protein</topology>
    </subcellularLocation>
    <subcellularLocation>
        <location evidence="4">Membrane</location>
        <topology evidence="4">Single-pass type II membrane protein</topology>
    </subcellularLocation>
</comment>
<proteinExistence type="inferred from homology"/>
<accession>A0A846TTK0</accession>
<feature type="region of interest" description="Disordered" evidence="5">
    <location>
        <begin position="1"/>
        <end position="43"/>
    </location>
</feature>
<dbReference type="GO" id="GO:0004252">
    <property type="term" value="F:serine-type endopeptidase activity"/>
    <property type="evidence" value="ECO:0007669"/>
    <property type="project" value="InterPro"/>
</dbReference>
<dbReference type="AlphaFoldDB" id="A0A846TTK0"/>
<evidence type="ECO:0000313" key="7">
    <source>
        <dbReference type="EMBL" id="NKE09112.1"/>
    </source>
</evidence>
<dbReference type="GO" id="GO:0006465">
    <property type="term" value="P:signal peptide processing"/>
    <property type="evidence" value="ECO:0007669"/>
    <property type="project" value="InterPro"/>
</dbReference>
<dbReference type="EC" id="3.4.21.89" evidence="4"/>
<dbReference type="InterPro" id="IPR000223">
    <property type="entry name" value="Pept_S26A_signal_pept_1"/>
</dbReference>
<dbReference type="PRINTS" id="PR00727">
    <property type="entry name" value="LEADERPTASE"/>
</dbReference>
<name>A0A846TTK0_9MICC</name>
<evidence type="ECO:0000256" key="2">
    <source>
        <dbReference type="ARBA" id="ARBA00009370"/>
    </source>
</evidence>
<dbReference type="Gene3D" id="2.10.109.10">
    <property type="entry name" value="Umud Fragment, subunit A"/>
    <property type="match status" value="1"/>
</dbReference>
<sequence>MSNKNPVADSSATGFLSSASQSRQATGKARESEGNQGTGSEDLPETGWRRWTYGWRLIAVAVALAMVVVLVIRAWVVDVYYVGSSSMEPTVVPGDRVLVTKWVDTDQLERGQLVVFDGRGSFAPLDDDPPAVQALQQLGAWLGVRPNQDTFVKRVIGVPGDTVACCDDDGRLKVNGQPLDEPYLFAGDAPSDTEFEVMVPAGRLWLLGDHRSVSVDSRSLLGAPGGGLVRADRVIGEPVTVVWPTGRADLE</sequence>
<dbReference type="InterPro" id="IPR019533">
    <property type="entry name" value="Peptidase_S26"/>
</dbReference>
<gene>
    <name evidence="7" type="primary">lepB</name>
    <name evidence="7" type="ORF">GTW58_03965</name>
</gene>
<evidence type="ECO:0000256" key="1">
    <source>
        <dbReference type="ARBA" id="ARBA00004401"/>
    </source>
</evidence>
<evidence type="ECO:0000259" key="6">
    <source>
        <dbReference type="Pfam" id="PF10502"/>
    </source>
</evidence>
<keyword evidence="4" id="KW-1133">Transmembrane helix</keyword>
<dbReference type="GO" id="GO:0005886">
    <property type="term" value="C:plasma membrane"/>
    <property type="evidence" value="ECO:0007669"/>
    <property type="project" value="UniProtKB-SubCell"/>
</dbReference>